<keyword evidence="1" id="KW-0472">Membrane</keyword>
<dbReference type="KEGG" id="pdh:B9T62_23660"/>
<dbReference type="Pfam" id="PF12679">
    <property type="entry name" value="ABC2_membrane_2"/>
    <property type="match status" value="1"/>
</dbReference>
<dbReference type="GO" id="GO:0140359">
    <property type="term" value="F:ABC-type transporter activity"/>
    <property type="evidence" value="ECO:0007669"/>
    <property type="project" value="InterPro"/>
</dbReference>
<sequence>MKWNLIKQEWRQNARGFWICLTTLLLLIVLLLSKADAFIGNPDMTKLLDSLPRALRDAFGIDGDSFASFEGYAASQVYPYAMLTLACFSAVWAAGTVVKERDRGTGEFLFTLPYSRLNIFFSKIVAQLVLISLIFVICSAVTWLLGAATVGVESPSGLLLMLFSGYLLTLAFAGMGYGLTSWFQGERAAWSTALGLVLGSFMLNMFSGGELVDTVRNLSLFRLFDPASLVRGAGLTAAGCTVTLGLYIAGIALGAFTLRRRDLL</sequence>
<keyword evidence="1" id="KW-1133">Transmembrane helix</keyword>
<gene>
    <name evidence="2" type="ORF">B9T62_23660</name>
</gene>
<keyword evidence="3" id="KW-1185">Reference proteome</keyword>
<feature type="transmembrane region" description="Helical" evidence="1">
    <location>
        <begin position="119"/>
        <end position="145"/>
    </location>
</feature>
<dbReference type="GO" id="GO:0005886">
    <property type="term" value="C:plasma membrane"/>
    <property type="evidence" value="ECO:0007669"/>
    <property type="project" value="UniProtKB-SubCell"/>
</dbReference>
<dbReference type="PANTHER" id="PTHR37305:SF1">
    <property type="entry name" value="MEMBRANE PROTEIN"/>
    <property type="match status" value="1"/>
</dbReference>
<evidence type="ECO:0000313" key="2">
    <source>
        <dbReference type="EMBL" id="ASA23528.1"/>
    </source>
</evidence>
<keyword evidence="1" id="KW-0812">Transmembrane</keyword>
<feature type="transmembrane region" description="Helical" evidence="1">
    <location>
        <begin position="77"/>
        <end position="98"/>
    </location>
</feature>
<evidence type="ECO:0000313" key="3">
    <source>
        <dbReference type="Proteomes" id="UP000249890"/>
    </source>
</evidence>
<feature type="transmembrane region" description="Helical" evidence="1">
    <location>
        <begin position="229"/>
        <end position="258"/>
    </location>
</feature>
<evidence type="ECO:0000256" key="1">
    <source>
        <dbReference type="SAM" id="Phobius"/>
    </source>
</evidence>
<feature type="transmembrane region" description="Helical" evidence="1">
    <location>
        <begin position="189"/>
        <end position="209"/>
    </location>
</feature>
<dbReference type="RefSeq" id="WP_087917516.1">
    <property type="nucleotide sequence ID" value="NZ_CP021780.1"/>
</dbReference>
<reference evidence="2 3" key="1">
    <citation type="submission" date="2017-06" db="EMBL/GenBank/DDBJ databases">
        <title>Complete genome sequence of Paenibacillus donghaensis KCTC 13049T isolated from East Sea sediment, South Korea.</title>
        <authorList>
            <person name="Jung B.K."/>
            <person name="Hong S.-J."/>
            <person name="Shin J.-H."/>
        </authorList>
    </citation>
    <scope>NUCLEOTIDE SEQUENCE [LARGE SCALE GENOMIC DNA]</scope>
    <source>
        <strain evidence="2 3">KCTC 13049</strain>
    </source>
</reference>
<organism evidence="2 3">
    <name type="scientific">Paenibacillus donghaensis</name>
    <dbReference type="NCBI Taxonomy" id="414771"/>
    <lineage>
        <taxon>Bacteria</taxon>
        <taxon>Bacillati</taxon>
        <taxon>Bacillota</taxon>
        <taxon>Bacilli</taxon>
        <taxon>Bacillales</taxon>
        <taxon>Paenibacillaceae</taxon>
        <taxon>Paenibacillus</taxon>
    </lineage>
</organism>
<accession>A0A2Z2KUS3</accession>
<dbReference type="OrthoDB" id="9800309at2"/>
<dbReference type="PANTHER" id="PTHR37305">
    <property type="entry name" value="INTEGRAL MEMBRANE PROTEIN-RELATED"/>
    <property type="match status" value="1"/>
</dbReference>
<feature type="transmembrane region" description="Helical" evidence="1">
    <location>
        <begin position="157"/>
        <end position="177"/>
    </location>
</feature>
<dbReference type="Proteomes" id="UP000249890">
    <property type="component" value="Chromosome"/>
</dbReference>
<proteinExistence type="predicted"/>
<dbReference type="AlphaFoldDB" id="A0A2Z2KUS3"/>
<evidence type="ECO:0008006" key="4">
    <source>
        <dbReference type="Google" id="ProtNLM"/>
    </source>
</evidence>
<protein>
    <recommendedName>
        <fullName evidence="4">ABC transporter permease</fullName>
    </recommendedName>
</protein>
<name>A0A2Z2KUS3_9BACL</name>
<dbReference type="EMBL" id="CP021780">
    <property type="protein sequence ID" value="ASA23528.1"/>
    <property type="molecule type" value="Genomic_DNA"/>
</dbReference>